<feature type="transmembrane region" description="Helical" evidence="8">
    <location>
        <begin position="226"/>
        <end position="249"/>
    </location>
</feature>
<gene>
    <name evidence="9" type="ORF">BDK63_000944</name>
</gene>
<dbReference type="PANTHER" id="PTHR43057:SF1">
    <property type="entry name" value="ARSENICAL-RESISTANCE PROTEIN 3"/>
    <property type="match status" value="1"/>
</dbReference>
<feature type="transmembrane region" description="Helical" evidence="8">
    <location>
        <begin position="67"/>
        <end position="89"/>
    </location>
</feature>
<evidence type="ECO:0000256" key="6">
    <source>
        <dbReference type="ARBA" id="ARBA00022989"/>
    </source>
</evidence>
<evidence type="ECO:0000256" key="7">
    <source>
        <dbReference type="ARBA" id="ARBA00023136"/>
    </source>
</evidence>
<organism evidence="9 10">
    <name type="scientific">Halomonas campaniensis</name>
    <dbReference type="NCBI Taxonomy" id="213554"/>
    <lineage>
        <taxon>Bacteria</taxon>
        <taxon>Pseudomonadati</taxon>
        <taxon>Pseudomonadota</taxon>
        <taxon>Gammaproteobacteria</taxon>
        <taxon>Oceanospirillales</taxon>
        <taxon>Halomonadaceae</taxon>
        <taxon>Halomonas</taxon>
    </lineage>
</organism>
<keyword evidence="7 8" id="KW-0472">Membrane</keyword>
<evidence type="ECO:0000256" key="4">
    <source>
        <dbReference type="ARBA" id="ARBA00022475"/>
    </source>
</evidence>
<dbReference type="Pfam" id="PF01758">
    <property type="entry name" value="SBF"/>
    <property type="match status" value="1"/>
</dbReference>
<feature type="transmembrane region" description="Helical" evidence="8">
    <location>
        <begin position="95"/>
        <end position="114"/>
    </location>
</feature>
<dbReference type="InterPro" id="IPR038770">
    <property type="entry name" value="Na+/solute_symporter_sf"/>
</dbReference>
<keyword evidence="10" id="KW-1185">Reference proteome</keyword>
<sequence>MHEALERHQVWVYLAAILAGLGLGLSRPEAAGLLEGGLWPLLGLLLYATFTQVPLGRLGLAAQDWRFATALVLGNFLILPLAVGSLVVLLPLAPAVQVGVLLVLLVPCTDWFISFTHLGRGDAGRAIAATPLLLVLQLVTLPAYLWLFLGADWARVAISGPLLSAFAGLILAPLAAAWLTECLARHRPGARRLVAGLGWLPVPLLAAVLLVIAATQVAGMEGVSGVLLQVLPLFVAYLLLAALLGRSLGRAFGLTPPAARTLTFSFGTRNSFVVLPIALALPEAWQAAVVVIVFQSLVELFGMVAFLRWVPGRLIPGRGSVPP</sequence>
<proteinExistence type="inferred from homology"/>
<evidence type="ECO:0000256" key="1">
    <source>
        <dbReference type="ARBA" id="ARBA00004651"/>
    </source>
</evidence>
<keyword evidence="4" id="KW-1003">Cell membrane</keyword>
<dbReference type="AlphaFoldDB" id="A0A7W5PAN9"/>
<feature type="transmembrane region" description="Helical" evidence="8">
    <location>
        <begin position="193"/>
        <end position="214"/>
    </location>
</feature>
<dbReference type="Gene3D" id="1.20.1530.20">
    <property type="match status" value="1"/>
</dbReference>
<feature type="transmembrane region" description="Helical" evidence="8">
    <location>
        <begin position="161"/>
        <end position="181"/>
    </location>
</feature>
<keyword evidence="5 8" id="KW-0812">Transmembrane</keyword>
<keyword evidence="3" id="KW-0813">Transport</keyword>
<dbReference type="GO" id="GO:0015105">
    <property type="term" value="F:arsenite transmembrane transporter activity"/>
    <property type="evidence" value="ECO:0007669"/>
    <property type="project" value="TreeGrafter"/>
</dbReference>
<evidence type="ECO:0000256" key="8">
    <source>
        <dbReference type="SAM" id="Phobius"/>
    </source>
</evidence>
<name>A0A7W5PAN9_9GAMM</name>
<evidence type="ECO:0000313" key="9">
    <source>
        <dbReference type="EMBL" id="MBB3330096.1"/>
    </source>
</evidence>
<feature type="transmembrane region" description="Helical" evidence="8">
    <location>
        <begin position="126"/>
        <end position="149"/>
    </location>
</feature>
<evidence type="ECO:0000256" key="3">
    <source>
        <dbReference type="ARBA" id="ARBA00022448"/>
    </source>
</evidence>
<dbReference type="RefSeq" id="WP_183330223.1">
    <property type="nucleotide sequence ID" value="NZ_JACHZF010000006.1"/>
</dbReference>
<keyword evidence="6 8" id="KW-1133">Transmembrane helix</keyword>
<dbReference type="InterPro" id="IPR002657">
    <property type="entry name" value="BilAc:Na_symport/Acr3"/>
</dbReference>
<feature type="transmembrane region" description="Helical" evidence="8">
    <location>
        <begin position="36"/>
        <end position="55"/>
    </location>
</feature>
<evidence type="ECO:0000313" key="10">
    <source>
        <dbReference type="Proteomes" id="UP000553442"/>
    </source>
</evidence>
<reference evidence="9 10" key="1">
    <citation type="submission" date="2020-08" db="EMBL/GenBank/DDBJ databases">
        <title>Genomic Encyclopedia of Archaeal and Bacterial Type Strains, Phase II (KMG-II): from individual species to whole genera.</title>
        <authorList>
            <person name="Goeker M."/>
        </authorList>
    </citation>
    <scope>NUCLEOTIDE SEQUENCE [LARGE SCALE GENOMIC DNA]</scope>
    <source>
        <strain evidence="9 10">5AG</strain>
    </source>
</reference>
<dbReference type="GO" id="GO:0005886">
    <property type="term" value="C:plasma membrane"/>
    <property type="evidence" value="ECO:0007669"/>
    <property type="project" value="UniProtKB-SubCell"/>
</dbReference>
<dbReference type="InterPro" id="IPR004706">
    <property type="entry name" value="Arsenical-R_Acr3"/>
</dbReference>
<evidence type="ECO:0000256" key="2">
    <source>
        <dbReference type="ARBA" id="ARBA00010110"/>
    </source>
</evidence>
<dbReference type="PANTHER" id="PTHR43057">
    <property type="entry name" value="ARSENITE EFFLUX TRANSPORTER"/>
    <property type="match status" value="1"/>
</dbReference>
<accession>A0A7W5PAN9</accession>
<dbReference type="GO" id="GO:0015297">
    <property type="term" value="F:antiporter activity"/>
    <property type="evidence" value="ECO:0007669"/>
    <property type="project" value="InterPro"/>
</dbReference>
<dbReference type="Proteomes" id="UP000553442">
    <property type="component" value="Unassembled WGS sequence"/>
</dbReference>
<comment type="similarity">
    <text evidence="2">Belongs to the arsenical resistance-3 (ACR3) (TC 2.A.59) family.</text>
</comment>
<dbReference type="GO" id="GO:0015104">
    <property type="term" value="F:antimonite transmembrane transporter activity"/>
    <property type="evidence" value="ECO:0007669"/>
    <property type="project" value="TreeGrafter"/>
</dbReference>
<dbReference type="EMBL" id="JACHZF010000006">
    <property type="protein sequence ID" value="MBB3330096.1"/>
    <property type="molecule type" value="Genomic_DNA"/>
</dbReference>
<comment type="subcellular location">
    <subcellularLocation>
        <location evidence="1">Cell membrane</location>
        <topology evidence="1">Multi-pass membrane protein</topology>
    </subcellularLocation>
</comment>
<comment type="caution">
    <text evidence="9">The sequence shown here is derived from an EMBL/GenBank/DDBJ whole genome shotgun (WGS) entry which is preliminary data.</text>
</comment>
<protein>
    <submittedName>
        <fullName evidence="9">ACR3 family arsenite efflux pump ArsB</fullName>
    </submittedName>
</protein>
<evidence type="ECO:0000256" key="5">
    <source>
        <dbReference type="ARBA" id="ARBA00022692"/>
    </source>
</evidence>